<keyword evidence="6" id="KW-1185">Reference proteome</keyword>
<dbReference type="SUPFAM" id="SSF50044">
    <property type="entry name" value="SH3-domain"/>
    <property type="match status" value="2"/>
</dbReference>
<protein>
    <submittedName>
        <fullName evidence="5">NOXO1 oxidase</fullName>
    </submittedName>
</protein>
<name>A0A8X7WVK1_POLSE</name>
<comment type="caution">
    <text evidence="5">The sequence shown here is derived from an EMBL/GenBank/DDBJ whole genome shotgun (WGS) entry which is preliminary data.</text>
</comment>
<accession>A0A8X7WVK1</accession>
<organism evidence="5 6">
    <name type="scientific">Polypterus senegalus</name>
    <name type="common">Senegal bichir</name>
    <dbReference type="NCBI Taxonomy" id="55291"/>
    <lineage>
        <taxon>Eukaryota</taxon>
        <taxon>Metazoa</taxon>
        <taxon>Chordata</taxon>
        <taxon>Craniata</taxon>
        <taxon>Vertebrata</taxon>
        <taxon>Euteleostomi</taxon>
        <taxon>Actinopterygii</taxon>
        <taxon>Polypteriformes</taxon>
        <taxon>Polypteridae</taxon>
        <taxon>Polypterus</taxon>
    </lineage>
</organism>
<dbReference type="Proteomes" id="UP000886611">
    <property type="component" value="Unassembled WGS sequence"/>
</dbReference>
<dbReference type="SMART" id="SM00326">
    <property type="entry name" value="SH3"/>
    <property type="match status" value="2"/>
</dbReference>
<evidence type="ECO:0000256" key="3">
    <source>
        <dbReference type="SAM" id="MobiDB-lite"/>
    </source>
</evidence>
<evidence type="ECO:0000256" key="2">
    <source>
        <dbReference type="PROSITE-ProRule" id="PRU00192"/>
    </source>
</evidence>
<feature type="region of interest" description="Disordered" evidence="3">
    <location>
        <begin position="388"/>
        <end position="456"/>
    </location>
</feature>
<dbReference type="PROSITE" id="PS50002">
    <property type="entry name" value="SH3"/>
    <property type="match status" value="2"/>
</dbReference>
<feature type="domain" description="SH3" evidence="4">
    <location>
        <begin position="186"/>
        <end position="246"/>
    </location>
</feature>
<dbReference type="InterPro" id="IPR051228">
    <property type="entry name" value="NADPH_Oxidase/PX-Domain"/>
</dbReference>
<feature type="non-terminal residue" evidence="5">
    <location>
        <position position="1"/>
    </location>
</feature>
<feature type="region of interest" description="Disordered" evidence="3">
    <location>
        <begin position="338"/>
        <end position="373"/>
    </location>
</feature>
<dbReference type="FunFam" id="2.30.30.40:FF:000219">
    <property type="entry name" value="NADPH oxidase organizer 1"/>
    <property type="match status" value="1"/>
</dbReference>
<dbReference type="FunFam" id="2.30.30.40:FF:000233">
    <property type="entry name" value="NADPH oxidase organizer 1"/>
    <property type="match status" value="1"/>
</dbReference>
<gene>
    <name evidence="5" type="primary">Noxo1</name>
    <name evidence="5" type="ORF">GTO96_0007890</name>
</gene>
<keyword evidence="1 2" id="KW-0728">SH3 domain</keyword>
<reference evidence="5 6" key="1">
    <citation type="journal article" date="2021" name="Cell">
        <title>Tracing the genetic footprints of vertebrate landing in non-teleost ray-finned fishes.</title>
        <authorList>
            <person name="Bi X."/>
            <person name="Wang K."/>
            <person name="Yang L."/>
            <person name="Pan H."/>
            <person name="Jiang H."/>
            <person name="Wei Q."/>
            <person name="Fang M."/>
            <person name="Yu H."/>
            <person name="Zhu C."/>
            <person name="Cai Y."/>
            <person name="He Y."/>
            <person name="Gan X."/>
            <person name="Zeng H."/>
            <person name="Yu D."/>
            <person name="Zhu Y."/>
            <person name="Jiang H."/>
            <person name="Qiu Q."/>
            <person name="Yang H."/>
            <person name="Zhang Y.E."/>
            <person name="Wang W."/>
            <person name="Zhu M."/>
            <person name="He S."/>
            <person name="Zhang G."/>
        </authorList>
    </citation>
    <scope>NUCLEOTIDE SEQUENCE [LARGE SCALE GENOMIC DNA]</scope>
    <source>
        <strain evidence="5">Bchr_013</strain>
    </source>
</reference>
<feature type="domain" description="SH3" evidence="4">
    <location>
        <begin position="259"/>
        <end position="318"/>
    </location>
</feature>
<evidence type="ECO:0000313" key="6">
    <source>
        <dbReference type="Proteomes" id="UP000886611"/>
    </source>
</evidence>
<dbReference type="InterPro" id="IPR035758">
    <property type="entry name" value="NoxO1_SH3_2"/>
</dbReference>
<evidence type="ECO:0000256" key="1">
    <source>
        <dbReference type="ARBA" id="ARBA00022443"/>
    </source>
</evidence>
<dbReference type="Gene3D" id="2.30.30.40">
    <property type="entry name" value="SH3 Domains"/>
    <property type="match status" value="2"/>
</dbReference>
<dbReference type="AlphaFoldDB" id="A0A8X7WVK1"/>
<dbReference type="GO" id="GO:0016176">
    <property type="term" value="F:superoxide-generating NADPH oxidase activator activity"/>
    <property type="evidence" value="ECO:0007669"/>
    <property type="project" value="TreeGrafter"/>
</dbReference>
<dbReference type="GO" id="GO:0042554">
    <property type="term" value="P:superoxide anion generation"/>
    <property type="evidence" value="ECO:0007669"/>
    <property type="project" value="TreeGrafter"/>
</dbReference>
<evidence type="ECO:0000259" key="4">
    <source>
        <dbReference type="PROSITE" id="PS50002"/>
    </source>
</evidence>
<feature type="non-terminal residue" evidence="5">
    <location>
        <position position="483"/>
    </location>
</feature>
<dbReference type="InterPro" id="IPR036028">
    <property type="entry name" value="SH3-like_dom_sf"/>
</dbReference>
<dbReference type="Pfam" id="PF14604">
    <property type="entry name" value="SH3_9"/>
    <property type="match status" value="1"/>
</dbReference>
<dbReference type="Gene3D" id="3.30.1520.10">
    <property type="entry name" value="Phox-like domain"/>
    <property type="match status" value="1"/>
</dbReference>
<dbReference type="InterPro" id="IPR036871">
    <property type="entry name" value="PX_dom_sf"/>
</dbReference>
<dbReference type="PANTHER" id="PTHR15706">
    <property type="entry name" value="SH3 MULTIPLE DOMAIN"/>
    <property type="match status" value="1"/>
</dbReference>
<evidence type="ECO:0000313" key="5">
    <source>
        <dbReference type="EMBL" id="KAG2456109.1"/>
    </source>
</evidence>
<dbReference type="SUPFAM" id="SSF64268">
    <property type="entry name" value="PX domain"/>
    <property type="match status" value="1"/>
</dbReference>
<dbReference type="InterPro" id="IPR001452">
    <property type="entry name" value="SH3_domain"/>
</dbReference>
<sequence length="483" mass="54662">MNKRPPGATRTARTPENVESVRLALLRSPSRSARKHSSELGLSNRSVFLTSVLWSDQNDILVYRSFVEFKKLHKQLKTKLTAEGAEEHLPKFQDVPVKTLLRKNSEKSLLRLKFLDKYWSALQVEVFKRDEVIQFLLPRNEDLEPTLPKNSIIIPSEEDQDSEVDSGVAPNMKRHSAGNITNPFIAQTYECVATYDTKDTKNQPFKVAVGEKVEVLVKNPEGWWLVENEARRLAWFPAPYLEKCDDTVGEETLLEDMQEEGQRFYAVRGYKASNADELSLQIGVVVEVLQKADDGWWLIRYNGHNGYVPSMYLQPYRNPHAKLQTILHKDLGASTTQLFRSDRWSQHTGTSMKGSSRHLEDPKQRPLNRQVSRSLNFLPLPTAVLQDREGDLRSVTDTRKHSLSSESEKSYSSKCSDSEEPAMTPKGSDLGSSELVGHNGGDLAVPKVPPRPKTKEILSRCSTITKRAMLAPKLPNTDVIQGR</sequence>
<dbReference type="GO" id="GO:0005737">
    <property type="term" value="C:cytoplasm"/>
    <property type="evidence" value="ECO:0007669"/>
    <property type="project" value="TreeGrafter"/>
</dbReference>
<feature type="compositionally biased region" description="Basic and acidic residues" evidence="3">
    <location>
        <begin position="388"/>
        <end position="400"/>
    </location>
</feature>
<dbReference type="PANTHER" id="PTHR15706:SF10">
    <property type="entry name" value="NADPH OXIDASE ORGANIZER 1"/>
    <property type="match status" value="1"/>
</dbReference>
<proteinExistence type="predicted"/>
<dbReference type="EMBL" id="JAATIS010009265">
    <property type="protein sequence ID" value="KAG2456109.1"/>
    <property type="molecule type" value="Genomic_DNA"/>
</dbReference>
<dbReference type="GO" id="GO:0035091">
    <property type="term" value="F:phosphatidylinositol binding"/>
    <property type="evidence" value="ECO:0007669"/>
    <property type="project" value="InterPro"/>
</dbReference>
<dbReference type="CDD" id="cd12024">
    <property type="entry name" value="SH3_NoxO1_2"/>
    <property type="match status" value="1"/>
</dbReference>